<dbReference type="SMART" id="SM00304">
    <property type="entry name" value="HAMP"/>
    <property type="match status" value="1"/>
</dbReference>
<dbReference type="EMBL" id="AP018203">
    <property type="protein sequence ID" value="BAY58523.1"/>
    <property type="molecule type" value="Genomic_DNA"/>
</dbReference>
<organism evidence="12 13">
    <name type="scientific">Leptolyngbya boryana NIES-2135</name>
    <dbReference type="NCBI Taxonomy" id="1973484"/>
    <lineage>
        <taxon>Bacteria</taxon>
        <taxon>Bacillati</taxon>
        <taxon>Cyanobacteriota</taxon>
        <taxon>Cyanophyceae</taxon>
        <taxon>Leptolyngbyales</taxon>
        <taxon>Leptolyngbyaceae</taxon>
        <taxon>Leptolyngbya group</taxon>
        <taxon>Leptolyngbya</taxon>
    </lineage>
</organism>
<dbReference type="CDD" id="cd00082">
    <property type="entry name" value="HisKA"/>
    <property type="match status" value="1"/>
</dbReference>
<sequence length="759" mass="83491">MSSRQLKSVRLSNDGTRLPQKLGVLKWFYNRPIRQKQLIGLFALQALSIGGLVGIGAYLIVTGGQKQLVQQATSELAVTAIQYDIKINQMGFGFRGQSDNPAIIAAAKSYSEGQPLDPALQQQVKQILQNEIKAREIEYATLVGRDLKIIVNAGVDRAGQIFNPNNLVSQALKQPQQIKTSEIVSRAELTQEAPPLLSEIKAENALIRYTATPVRDRQTNTVVGVLISGDVVNGKRPIVQRTLETLNGGYSGVYLRLPSGQFNLVAALEAASDPAPSALATQPLNPVVMDERLLQAAIAAQGKIVTGRDRMGTQTYTIAAKALLNFAGEPVAVLVRGTPEDALNALLKNSLSVQLIVSLLILIGGSGLAILLSCAVVEPIRRLQQTAQILGSGNLHIRAEVFATDEVGQLATTFNQMADNLLKNLDLEAQTEEQKRLNAQLQAEIAERQRSQTALQQSETQLKEKNQLLEQTLQKLQHSQTQMAQSEKMSSLGQLVAGVAHEINNPVNFIYGNLFHVQEYTQDLLNFVQLYQQHYPNPVPEIQAEAEQIDLEFLYTDLPKLVSSMRMGTDRIRQIVLSLRNFSRIDEADCKAVDLHEGIDSTLMILQHRLKARPERPEIELIKDYSTLPVVECYAGQLNQVFMNILVNAIDALDEFNAGRTFAEIQANPSQITIRTSVIDSKWVQIAISDNGTGIPEAIQCRIFDPFFTTKPIGKGTGMGMSISYQIITEKHGGKLTCFSTLGKGTEFVIQIPIHQPEQ</sequence>
<dbReference type="Gene3D" id="1.10.287.130">
    <property type="match status" value="1"/>
</dbReference>
<dbReference type="CDD" id="cd06225">
    <property type="entry name" value="HAMP"/>
    <property type="match status" value="1"/>
</dbReference>
<evidence type="ECO:0000256" key="9">
    <source>
        <dbReference type="SAM" id="Phobius"/>
    </source>
</evidence>
<feature type="domain" description="HAMP" evidence="11">
    <location>
        <begin position="374"/>
        <end position="426"/>
    </location>
</feature>
<evidence type="ECO:0000256" key="4">
    <source>
        <dbReference type="ARBA" id="ARBA00022553"/>
    </source>
</evidence>
<reference evidence="12 13" key="1">
    <citation type="submission" date="2017-06" db="EMBL/GenBank/DDBJ databases">
        <title>Genome sequencing of cyanobaciteial culture collection at National Institute for Environmental Studies (NIES).</title>
        <authorList>
            <person name="Hirose Y."/>
            <person name="Shimura Y."/>
            <person name="Fujisawa T."/>
            <person name="Nakamura Y."/>
            <person name="Kawachi M."/>
        </authorList>
    </citation>
    <scope>NUCLEOTIDE SEQUENCE [LARGE SCALE GENOMIC DNA]</scope>
    <source>
        <strain evidence="12 13">NIES-2135</strain>
    </source>
</reference>
<keyword evidence="5" id="KW-0808">Transferase</keyword>
<dbReference type="PROSITE" id="PS50885">
    <property type="entry name" value="HAMP"/>
    <property type="match status" value="1"/>
</dbReference>
<comment type="catalytic activity">
    <reaction evidence="1">
        <text>ATP + protein L-histidine = ADP + protein N-phospho-L-histidine.</text>
        <dbReference type="EC" id="2.7.13.3"/>
    </reaction>
</comment>
<keyword evidence="13" id="KW-1185">Reference proteome</keyword>
<proteinExistence type="predicted"/>
<evidence type="ECO:0000256" key="5">
    <source>
        <dbReference type="ARBA" id="ARBA00022679"/>
    </source>
</evidence>
<evidence type="ECO:0000259" key="10">
    <source>
        <dbReference type="PROSITE" id="PS50109"/>
    </source>
</evidence>
<accession>A0A1Z4JPE0</accession>
<dbReference type="AlphaFoldDB" id="A0A1Z4JPE0"/>
<keyword evidence="8" id="KW-0175">Coiled coil</keyword>
<keyword evidence="9" id="KW-0472">Membrane</keyword>
<dbReference type="PROSITE" id="PS50109">
    <property type="entry name" value="HIS_KIN"/>
    <property type="match status" value="1"/>
</dbReference>
<dbReference type="GO" id="GO:0000155">
    <property type="term" value="F:phosphorelay sensor kinase activity"/>
    <property type="evidence" value="ECO:0007669"/>
    <property type="project" value="InterPro"/>
</dbReference>
<dbReference type="InterPro" id="IPR003660">
    <property type="entry name" value="HAMP_dom"/>
</dbReference>
<evidence type="ECO:0000313" key="12">
    <source>
        <dbReference type="EMBL" id="BAY58523.1"/>
    </source>
</evidence>
<feature type="transmembrane region" description="Helical" evidence="9">
    <location>
        <begin position="355"/>
        <end position="377"/>
    </location>
</feature>
<dbReference type="Gene3D" id="3.30.565.10">
    <property type="entry name" value="Histidine kinase-like ATPase, C-terminal domain"/>
    <property type="match status" value="1"/>
</dbReference>
<keyword evidence="7" id="KW-0902">Two-component regulatory system</keyword>
<dbReference type="Pfam" id="PF00672">
    <property type="entry name" value="HAMP"/>
    <property type="match status" value="1"/>
</dbReference>
<evidence type="ECO:0000256" key="1">
    <source>
        <dbReference type="ARBA" id="ARBA00000085"/>
    </source>
</evidence>
<dbReference type="SUPFAM" id="SSF158472">
    <property type="entry name" value="HAMP domain-like"/>
    <property type="match status" value="1"/>
</dbReference>
<dbReference type="Pfam" id="PF02518">
    <property type="entry name" value="HATPase_c"/>
    <property type="match status" value="1"/>
</dbReference>
<gene>
    <name evidence="12" type="ORF">NIES2135_53960</name>
</gene>
<evidence type="ECO:0000256" key="6">
    <source>
        <dbReference type="ARBA" id="ARBA00022777"/>
    </source>
</evidence>
<keyword evidence="6 12" id="KW-0418">Kinase</keyword>
<dbReference type="InterPro" id="IPR036890">
    <property type="entry name" value="HATPase_C_sf"/>
</dbReference>
<comment type="subcellular location">
    <subcellularLocation>
        <location evidence="2">Membrane</location>
    </subcellularLocation>
</comment>
<dbReference type="GO" id="GO:0016020">
    <property type="term" value="C:membrane"/>
    <property type="evidence" value="ECO:0007669"/>
    <property type="project" value="UniProtKB-SubCell"/>
</dbReference>
<name>A0A1Z4JPE0_LEPBY</name>
<keyword evidence="9" id="KW-0812">Transmembrane</keyword>
<dbReference type="InterPro" id="IPR004358">
    <property type="entry name" value="Sig_transdc_His_kin-like_C"/>
</dbReference>
<dbReference type="PANTHER" id="PTHR43065:SF50">
    <property type="entry name" value="HISTIDINE KINASE"/>
    <property type="match status" value="1"/>
</dbReference>
<keyword evidence="9" id="KW-1133">Transmembrane helix</keyword>
<dbReference type="SUPFAM" id="SSF47384">
    <property type="entry name" value="Homodimeric domain of signal transducing histidine kinase"/>
    <property type="match status" value="1"/>
</dbReference>
<evidence type="ECO:0000313" key="13">
    <source>
        <dbReference type="Proteomes" id="UP000217895"/>
    </source>
</evidence>
<protein>
    <recommendedName>
        <fullName evidence="3">histidine kinase</fullName>
        <ecNumber evidence="3">2.7.13.3</ecNumber>
    </recommendedName>
</protein>
<evidence type="ECO:0000259" key="11">
    <source>
        <dbReference type="PROSITE" id="PS50885"/>
    </source>
</evidence>
<evidence type="ECO:0000256" key="3">
    <source>
        <dbReference type="ARBA" id="ARBA00012438"/>
    </source>
</evidence>
<dbReference type="PRINTS" id="PR00344">
    <property type="entry name" value="BCTRLSENSOR"/>
</dbReference>
<dbReference type="InterPro" id="IPR003661">
    <property type="entry name" value="HisK_dim/P_dom"/>
</dbReference>
<evidence type="ECO:0000256" key="8">
    <source>
        <dbReference type="SAM" id="Coils"/>
    </source>
</evidence>
<keyword evidence="4" id="KW-0597">Phosphoprotein</keyword>
<dbReference type="Gene3D" id="6.10.340.10">
    <property type="match status" value="1"/>
</dbReference>
<dbReference type="Proteomes" id="UP000217895">
    <property type="component" value="Chromosome"/>
</dbReference>
<dbReference type="SUPFAM" id="SSF55874">
    <property type="entry name" value="ATPase domain of HSP90 chaperone/DNA topoisomerase II/histidine kinase"/>
    <property type="match status" value="1"/>
</dbReference>
<feature type="coiled-coil region" evidence="8">
    <location>
        <begin position="415"/>
        <end position="489"/>
    </location>
</feature>
<evidence type="ECO:0000256" key="2">
    <source>
        <dbReference type="ARBA" id="ARBA00004370"/>
    </source>
</evidence>
<evidence type="ECO:0000256" key="7">
    <source>
        <dbReference type="ARBA" id="ARBA00023012"/>
    </source>
</evidence>
<dbReference type="InterPro" id="IPR036097">
    <property type="entry name" value="HisK_dim/P_sf"/>
</dbReference>
<dbReference type="PANTHER" id="PTHR43065">
    <property type="entry name" value="SENSOR HISTIDINE KINASE"/>
    <property type="match status" value="1"/>
</dbReference>
<dbReference type="SMART" id="SM00387">
    <property type="entry name" value="HATPase_c"/>
    <property type="match status" value="1"/>
</dbReference>
<dbReference type="InterPro" id="IPR003594">
    <property type="entry name" value="HATPase_dom"/>
</dbReference>
<feature type="domain" description="Histidine kinase" evidence="10">
    <location>
        <begin position="498"/>
        <end position="756"/>
    </location>
</feature>
<dbReference type="EC" id="2.7.13.3" evidence="3"/>
<feature type="transmembrane region" description="Helical" evidence="9">
    <location>
        <begin position="38"/>
        <end position="61"/>
    </location>
</feature>
<dbReference type="InterPro" id="IPR005467">
    <property type="entry name" value="His_kinase_dom"/>
</dbReference>